<feature type="transmembrane region" description="Helical" evidence="1">
    <location>
        <begin position="46"/>
        <end position="69"/>
    </location>
</feature>
<dbReference type="PANTHER" id="PTHR43327">
    <property type="entry name" value="STOMATIN-LIKE PROTEIN 2, MITOCHONDRIAL"/>
    <property type="match status" value="1"/>
</dbReference>
<keyword evidence="1" id="KW-1133">Transmembrane helix</keyword>
<feature type="transmembrane region" description="Helical" evidence="1">
    <location>
        <begin position="81"/>
        <end position="101"/>
    </location>
</feature>
<dbReference type="InterPro" id="IPR001107">
    <property type="entry name" value="Band_7"/>
</dbReference>
<comment type="caution">
    <text evidence="3">The sequence shown here is derived from an EMBL/GenBank/DDBJ whole genome shotgun (WGS) entry which is preliminary data.</text>
</comment>
<reference evidence="3 4" key="1">
    <citation type="journal article" date="2016" name="Environ. Microbiol.">
        <title>Genomic resolution of a cold subsurface aquifer community provides metabolic insights for novel microbes adapted to high CO concentrations.</title>
        <authorList>
            <person name="Probst A.J."/>
            <person name="Castelle C.J."/>
            <person name="Singh A."/>
            <person name="Brown C.T."/>
            <person name="Anantharaman K."/>
            <person name="Sharon I."/>
            <person name="Hug L.A."/>
            <person name="Burstein D."/>
            <person name="Emerson J.B."/>
            <person name="Thomas B.C."/>
            <person name="Banfield J.F."/>
        </authorList>
    </citation>
    <scope>NUCLEOTIDE SEQUENCE [LARGE SCALE GENOMIC DNA]</scope>
    <source>
        <strain evidence="3">CG1_02_41_21</strain>
    </source>
</reference>
<feature type="domain" description="Band 7" evidence="2">
    <location>
        <begin position="74"/>
        <end position="268"/>
    </location>
</feature>
<name>A0A1J4T9P0_9BACT</name>
<evidence type="ECO:0000313" key="4">
    <source>
        <dbReference type="Proteomes" id="UP000182860"/>
    </source>
</evidence>
<accession>A0A1J4T9P0</accession>
<evidence type="ECO:0000313" key="3">
    <source>
        <dbReference type="EMBL" id="OIO08482.1"/>
    </source>
</evidence>
<dbReference type="InterPro" id="IPR050710">
    <property type="entry name" value="Band7/mec-2_domain"/>
</dbReference>
<dbReference type="PANTHER" id="PTHR43327:SF10">
    <property type="entry name" value="STOMATIN-LIKE PROTEIN 2, MITOCHONDRIAL"/>
    <property type="match status" value="1"/>
</dbReference>
<keyword evidence="1" id="KW-0812">Transmembrane</keyword>
<feature type="transmembrane region" description="Helical" evidence="1">
    <location>
        <begin position="20"/>
        <end position="40"/>
    </location>
</feature>
<dbReference type="Gene3D" id="3.30.479.30">
    <property type="entry name" value="Band 7 domain"/>
    <property type="match status" value="1"/>
</dbReference>
<dbReference type="AlphaFoldDB" id="A0A1J4T9P0"/>
<dbReference type="InterPro" id="IPR036013">
    <property type="entry name" value="Band_7/SPFH_dom_sf"/>
</dbReference>
<evidence type="ECO:0000259" key="2">
    <source>
        <dbReference type="Pfam" id="PF01145"/>
    </source>
</evidence>
<evidence type="ECO:0000256" key="1">
    <source>
        <dbReference type="SAM" id="Phobius"/>
    </source>
</evidence>
<organism evidence="3 4">
    <name type="scientific">Candidatus Falkowbacteria bacterium CG1_02_41_21</name>
    <dbReference type="NCBI Taxonomy" id="1805147"/>
    <lineage>
        <taxon>Bacteria</taxon>
        <taxon>Candidatus Falkowiibacteriota</taxon>
    </lineage>
</organism>
<dbReference type="Pfam" id="PF01145">
    <property type="entry name" value="Band_7"/>
    <property type="match status" value="1"/>
</dbReference>
<dbReference type="Proteomes" id="UP000182860">
    <property type="component" value="Unassembled WGS sequence"/>
</dbReference>
<dbReference type="EMBL" id="MNUV01000004">
    <property type="protein sequence ID" value="OIO08482.1"/>
    <property type="molecule type" value="Genomic_DNA"/>
</dbReference>
<proteinExistence type="predicted"/>
<protein>
    <recommendedName>
        <fullName evidence="2">Band 7 domain-containing protein</fullName>
    </recommendedName>
</protein>
<gene>
    <name evidence="3" type="ORF">AUJ35_00145</name>
</gene>
<dbReference type="SUPFAM" id="SSF117892">
    <property type="entry name" value="Band 7/SPFH domain"/>
    <property type="match status" value="1"/>
</dbReference>
<sequence>MTTDEMRDKHVPSKARFDGVSVNLTVISSIIISVLASIPAFYFLGIWFGALTILLGTIVLYFLFYAYFFTTIQKVPESFEWIIEFMGGFYVVWAAGGHMYFPFFGWITQREEIFLGEDEIELFPDPKDLIDLEDASCHFKAAIVVKVKNSLLAVYNIDNYKDAVRKRVAGLLRSHLSKYTLDKANEEKHELDLGFIISSSKTDPDWKNKPFYLEILNDWGVELLKLMVFDLELTAEDIAARRRKQEAIINKEVAEINKDIKIINAEGDAEAIKKMAEAHLVELKNEGLGIEAQIKSLVSIDKLTVEAATALVTDRFKWSQIGDKSLIIEGGNSGTAGEGAKFGAGMQKGNNF</sequence>
<keyword evidence="1" id="KW-0472">Membrane</keyword>